<dbReference type="InterPro" id="IPR050584">
    <property type="entry name" value="Cholesterol_7-desaturase"/>
</dbReference>
<comment type="subcellular location">
    <subcellularLocation>
        <location evidence="1">Membrane</location>
    </subcellularLocation>
</comment>
<evidence type="ECO:0000256" key="6">
    <source>
        <dbReference type="ARBA" id="ARBA00023002"/>
    </source>
</evidence>
<evidence type="ECO:0000313" key="13">
    <source>
        <dbReference type="Proteomes" id="UP001491310"/>
    </source>
</evidence>
<dbReference type="InterPro" id="IPR017941">
    <property type="entry name" value="Rieske_2Fe-2S"/>
</dbReference>
<dbReference type="EMBL" id="JALJOT010000017">
    <property type="protein sequence ID" value="KAK9901577.1"/>
    <property type="molecule type" value="Genomic_DNA"/>
</dbReference>
<name>A0ABR2YBE2_9CHLO</name>
<evidence type="ECO:0000256" key="10">
    <source>
        <dbReference type="SAM" id="Phobius"/>
    </source>
</evidence>
<organism evidence="12 13">
    <name type="scientific">Coccomyxa subellipsoidea</name>
    <dbReference type="NCBI Taxonomy" id="248742"/>
    <lineage>
        <taxon>Eukaryota</taxon>
        <taxon>Viridiplantae</taxon>
        <taxon>Chlorophyta</taxon>
        <taxon>core chlorophytes</taxon>
        <taxon>Trebouxiophyceae</taxon>
        <taxon>Trebouxiophyceae incertae sedis</taxon>
        <taxon>Coccomyxaceae</taxon>
        <taxon>Coccomyxa</taxon>
    </lineage>
</organism>
<dbReference type="PANTHER" id="PTHR21266">
    <property type="entry name" value="IRON-SULFUR DOMAIN CONTAINING PROTEIN"/>
    <property type="match status" value="1"/>
</dbReference>
<proteinExistence type="predicted"/>
<evidence type="ECO:0000256" key="8">
    <source>
        <dbReference type="ARBA" id="ARBA00023014"/>
    </source>
</evidence>
<keyword evidence="3" id="KW-0001">2Fe-2S</keyword>
<keyword evidence="7" id="KW-0408">Iron</keyword>
<feature type="transmembrane region" description="Helical" evidence="10">
    <location>
        <begin position="374"/>
        <end position="407"/>
    </location>
</feature>
<dbReference type="InterPro" id="IPR036922">
    <property type="entry name" value="Rieske_2Fe-2S_sf"/>
</dbReference>
<accession>A0ABR2YBE2</accession>
<dbReference type="SUPFAM" id="SSF55961">
    <property type="entry name" value="Bet v1-like"/>
    <property type="match status" value="1"/>
</dbReference>
<sequence>MQGQWFCVADRCAHRYAPLSEGRVKDGDIQCAYHGWQYNGQGQCTRIPQAADTTACCSSAACVEAFPTQVRAGAVWVWPDSSPTAAHDSSLAMPSVDTVLEESLEYIDWYIRDFPYGYAGLMEMLLDPSHCPFTLHGIGLFNRDQGKPMPSTLTECKTEGPSAVISVECARAFRPAGHPYDATVTFHSPCHITHDFVGVNGHVIHGMYILPVAPGRSRLLYWHKAGSPGGASLDRLKALKAPFGAGKAQLQRLVAAAEKFFVAFERCKRHMYLHPIFEAVGGLLHGQEQNLSGAGSQAGFHMPSSADLLVTKFYAWLLGTAGGGPCWPPRTLQLPPPETNREALLSREHQHVAKCPSCQTMLAVNGHMQLASKAGVVLGLLAAAISIVMGGPWYVCAAALALVYVAWKKSCRSAEWGKQFGFVDYVHADRN</sequence>
<keyword evidence="6" id="KW-0560">Oxidoreductase</keyword>
<keyword evidence="8" id="KW-0411">Iron-sulfur</keyword>
<feature type="domain" description="Rieske" evidence="11">
    <location>
        <begin position="1"/>
        <end position="77"/>
    </location>
</feature>
<reference evidence="12 13" key="1">
    <citation type="journal article" date="2024" name="Nat. Commun.">
        <title>Phylogenomics reveals the evolutionary origins of lichenization in chlorophyte algae.</title>
        <authorList>
            <person name="Puginier C."/>
            <person name="Libourel C."/>
            <person name="Otte J."/>
            <person name="Skaloud P."/>
            <person name="Haon M."/>
            <person name="Grisel S."/>
            <person name="Petersen M."/>
            <person name="Berrin J.G."/>
            <person name="Delaux P.M."/>
            <person name="Dal Grande F."/>
            <person name="Keller J."/>
        </authorList>
    </citation>
    <scope>NUCLEOTIDE SEQUENCE [LARGE SCALE GENOMIC DNA]</scope>
    <source>
        <strain evidence="12 13">SAG 216-7</strain>
    </source>
</reference>
<gene>
    <name evidence="12" type="ORF">WJX75_002905</name>
</gene>
<dbReference type="Gene3D" id="2.102.10.10">
    <property type="entry name" value="Rieske [2Fe-2S] iron-sulphur domain"/>
    <property type="match status" value="1"/>
</dbReference>
<dbReference type="PROSITE" id="PS51296">
    <property type="entry name" value="RIESKE"/>
    <property type="match status" value="1"/>
</dbReference>
<evidence type="ECO:0000256" key="3">
    <source>
        <dbReference type="ARBA" id="ARBA00022714"/>
    </source>
</evidence>
<dbReference type="Proteomes" id="UP001491310">
    <property type="component" value="Unassembled WGS sequence"/>
</dbReference>
<keyword evidence="2 10" id="KW-0812">Transmembrane</keyword>
<evidence type="ECO:0000256" key="4">
    <source>
        <dbReference type="ARBA" id="ARBA00022723"/>
    </source>
</evidence>
<evidence type="ECO:0000256" key="1">
    <source>
        <dbReference type="ARBA" id="ARBA00004370"/>
    </source>
</evidence>
<evidence type="ECO:0000256" key="5">
    <source>
        <dbReference type="ARBA" id="ARBA00022989"/>
    </source>
</evidence>
<keyword evidence="4" id="KW-0479">Metal-binding</keyword>
<protein>
    <recommendedName>
        <fullName evidence="11">Rieske domain-containing protein</fullName>
    </recommendedName>
</protein>
<dbReference type="Pfam" id="PF00355">
    <property type="entry name" value="Rieske"/>
    <property type="match status" value="1"/>
</dbReference>
<evidence type="ECO:0000256" key="2">
    <source>
        <dbReference type="ARBA" id="ARBA00022692"/>
    </source>
</evidence>
<keyword evidence="9 10" id="KW-0472">Membrane</keyword>
<keyword evidence="5 10" id="KW-1133">Transmembrane helix</keyword>
<comment type="caution">
    <text evidence="12">The sequence shown here is derived from an EMBL/GenBank/DDBJ whole genome shotgun (WGS) entry which is preliminary data.</text>
</comment>
<evidence type="ECO:0000259" key="11">
    <source>
        <dbReference type="PROSITE" id="PS51296"/>
    </source>
</evidence>
<dbReference type="PANTHER" id="PTHR21266:SF32">
    <property type="entry name" value="CHOLESTEROL 7-DESATURASE NVD"/>
    <property type="match status" value="1"/>
</dbReference>
<dbReference type="SUPFAM" id="SSF50022">
    <property type="entry name" value="ISP domain"/>
    <property type="match status" value="1"/>
</dbReference>
<keyword evidence="13" id="KW-1185">Reference proteome</keyword>
<evidence type="ECO:0000256" key="9">
    <source>
        <dbReference type="ARBA" id="ARBA00023136"/>
    </source>
</evidence>
<evidence type="ECO:0000256" key="7">
    <source>
        <dbReference type="ARBA" id="ARBA00023004"/>
    </source>
</evidence>
<evidence type="ECO:0000313" key="12">
    <source>
        <dbReference type="EMBL" id="KAK9901577.1"/>
    </source>
</evidence>